<accession>A0A1H9IRN1</accession>
<evidence type="ECO:0000313" key="2">
    <source>
        <dbReference type="Proteomes" id="UP000182360"/>
    </source>
</evidence>
<dbReference type="RefSeq" id="WP_143064242.1">
    <property type="nucleotide sequence ID" value="NZ_FOFU01000010.1"/>
</dbReference>
<sequence>MKKVWEVIKKCLVWLGTIIAAVTAICFCKKIGSSERIDFDEKEDADEINRKAAAKREEAVSRISNTDARTLCESYGSVCDTISDGKERFRRRCKRTDD</sequence>
<dbReference type="Proteomes" id="UP000182360">
    <property type="component" value="Unassembled WGS sequence"/>
</dbReference>
<proteinExistence type="predicted"/>
<gene>
    <name evidence="1" type="ORF">SAMN04487977_11078</name>
</gene>
<dbReference type="AlphaFoldDB" id="A0A1H9IRN1"/>
<protein>
    <submittedName>
        <fullName evidence="1">Uncharacterized protein</fullName>
    </submittedName>
</protein>
<name>A0A1H9IRN1_9SPIR</name>
<dbReference type="EMBL" id="FOFU01000010">
    <property type="protein sequence ID" value="SEQ77162.1"/>
    <property type="molecule type" value="Genomic_DNA"/>
</dbReference>
<keyword evidence="2" id="KW-1185">Reference proteome</keyword>
<organism evidence="1 2">
    <name type="scientific">Treponema bryantii</name>
    <dbReference type="NCBI Taxonomy" id="163"/>
    <lineage>
        <taxon>Bacteria</taxon>
        <taxon>Pseudomonadati</taxon>
        <taxon>Spirochaetota</taxon>
        <taxon>Spirochaetia</taxon>
        <taxon>Spirochaetales</taxon>
        <taxon>Treponemataceae</taxon>
        <taxon>Treponema</taxon>
    </lineage>
</organism>
<dbReference type="OrthoDB" id="9894357at2"/>
<evidence type="ECO:0000313" key="1">
    <source>
        <dbReference type="EMBL" id="SEQ77162.1"/>
    </source>
</evidence>
<reference evidence="1 2" key="1">
    <citation type="submission" date="2016-10" db="EMBL/GenBank/DDBJ databases">
        <authorList>
            <person name="de Groot N.N."/>
        </authorList>
    </citation>
    <scope>NUCLEOTIDE SEQUENCE [LARGE SCALE GENOMIC DNA]</scope>
    <source>
        <strain evidence="1 2">B25</strain>
    </source>
</reference>